<evidence type="ECO:0008006" key="3">
    <source>
        <dbReference type="Google" id="ProtNLM"/>
    </source>
</evidence>
<dbReference type="InterPro" id="IPR029058">
    <property type="entry name" value="AB_hydrolase_fold"/>
</dbReference>
<dbReference type="EMBL" id="ML213507">
    <property type="protein sequence ID" value="TFK53396.1"/>
    <property type="molecule type" value="Genomic_DNA"/>
</dbReference>
<dbReference type="OrthoDB" id="5311491at2759"/>
<gene>
    <name evidence="1" type="ORF">OE88DRAFT_1655507</name>
</gene>
<accession>A0A5C3NAB8</accession>
<keyword evidence="2" id="KW-1185">Reference proteome</keyword>
<reference evidence="1 2" key="1">
    <citation type="journal article" date="2019" name="Nat. Ecol. Evol.">
        <title>Megaphylogeny resolves global patterns of mushroom evolution.</title>
        <authorList>
            <person name="Varga T."/>
            <person name="Krizsan K."/>
            <person name="Foldi C."/>
            <person name="Dima B."/>
            <person name="Sanchez-Garcia M."/>
            <person name="Sanchez-Ramirez S."/>
            <person name="Szollosi G.J."/>
            <person name="Szarkandi J.G."/>
            <person name="Papp V."/>
            <person name="Albert L."/>
            <person name="Andreopoulos W."/>
            <person name="Angelini C."/>
            <person name="Antonin V."/>
            <person name="Barry K.W."/>
            <person name="Bougher N.L."/>
            <person name="Buchanan P."/>
            <person name="Buyck B."/>
            <person name="Bense V."/>
            <person name="Catcheside P."/>
            <person name="Chovatia M."/>
            <person name="Cooper J."/>
            <person name="Damon W."/>
            <person name="Desjardin D."/>
            <person name="Finy P."/>
            <person name="Geml J."/>
            <person name="Haridas S."/>
            <person name="Hughes K."/>
            <person name="Justo A."/>
            <person name="Karasinski D."/>
            <person name="Kautmanova I."/>
            <person name="Kiss B."/>
            <person name="Kocsube S."/>
            <person name="Kotiranta H."/>
            <person name="LaButti K.M."/>
            <person name="Lechner B.E."/>
            <person name="Liimatainen K."/>
            <person name="Lipzen A."/>
            <person name="Lukacs Z."/>
            <person name="Mihaltcheva S."/>
            <person name="Morgado L.N."/>
            <person name="Niskanen T."/>
            <person name="Noordeloos M.E."/>
            <person name="Ohm R.A."/>
            <person name="Ortiz-Santana B."/>
            <person name="Ovrebo C."/>
            <person name="Racz N."/>
            <person name="Riley R."/>
            <person name="Savchenko A."/>
            <person name="Shiryaev A."/>
            <person name="Soop K."/>
            <person name="Spirin V."/>
            <person name="Szebenyi C."/>
            <person name="Tomsovsky M."/>
            <person name="Tulloss R.E."/>
            <person name="Uehling J."/>
            <person name="Grigoriev I.V."/>
            <person name="Vagvolgyi C."/>
            <person name="Papp T."/>
            <person name="Martin F.M."/>
            <person name="Miettinen O."/>
            <person name="Hibbett D.S."/>
            <person name="Nagy L.G."/>
        </authorList>
    </citation>
    <scope>NUCLEOTIDE SEQUENCE [LARGE SCALE GENOMIC DNA]</scope>
    <source>
        <strain evidence="1 2">OMC1185</strain>
    </source>
</reference>
<dbReference type="Gene3D" id="3.40.50.1820">
    <property type="entry name" value="alpha/beta hydrolase"/>
    <property type="match status" value="1"/>
</dbReference>
<evidence type="ECO:0000313" key="1">
    <source>
        <dbReference type="EMBL" id="TFK53396.1"/>
    </source>
</evidence>
<organism evidence="1 2">
    <name type="scientific">Heliocybe sulcata</name>
    <dbReference type="NCBI Taxonomy" id="5364"/>
    <lineage>
        <taxon>Eukaryota</taxon>
        <taxon>Fungi</taxon>
        <taxon>Dikarya</taxon>
        <taxon>Basidiomycota</taxon>
        <taxon>Agaricomycotina</taxon>
        <taxon>Agaricomycetes</taxon>
        <taxon>Gloeophyllales</taxon>
        <taxon>Gloeophyllaceae</taxon>
        <taxon>Heliocybe</taxon>
    </lineage>
</organism>
<sequence length="345" mass="39360">MPVSEAVNTRGIRFYYEDTGPPSNATAYTTLLIVHGTSYHSAIFHKLFPYAASLNLRLVLLNRRDYPGTTPTSQEETARIRSPDVDIQREALRDLGLELARFVIWYTKVSGIPPISQEDGEKEGGLAVIAWSSGNATCCSMVANLEFLSDKEQGTMRAYLRTYIIYDSPCYVFGIPPSPSIYDPWLDTSLSTSEMKTERFNTWVTSYYHHPEPSSGEFSGLAEDGIANPSPEKTPTMHRLDVEKLTAPEARTRGEGWVQYIDVAVYRENIRKLFSLGHLRRFPRLRIRVVYCRETIPEMVWGAYRLLYDAEEEGWAREVGLCIMEGNHFAHWDLPQETLQSWARI</sequence>
<name>A0A5C3NAB8_9AGAM</name>
<feature type="non-terminal residue" evidence="1">
    <location>
        <position position="345"/>
    </location>
</feature>
<evidence type="ECO:0000313" key="2">
    <source>
        <dbReference type="Proteomes" id="UP000305948"/>
    </source>
</evidence>
<protein>
    <recommendedName>
        <fullName evidence="3">AB hydrolase-1 domain-containing protein</fullName>
    </recommendedName>
</protein>
<dbReference type="SUPFAM" id="SSF53474">
    <property type="entry name" value="alpha/beta-Hydrolases"/>
    <property type="match status" value="1"/>
</dbReference>
<dbReference type="AlphaFoldDB" id="A0A5C3NAB8"/>
<dbReference type="Proteomes" id="UP000305948">
    <property type="component" value="Unassembled WGS sequence"/>
</dbReference>
<proteinExistence type="predicted"/>